<comment type="cofactor">
    <cofactor evidence="1">
        <name>Zn(2+)</name>
        <dbReference type="ChEBI" id="CHEBI:29105"/>
    </cofactor>
</comment>
<dbReference type="PROSITE" id="PS52035">
    <property type="entry name" value="PEPTIDASE_M14"/>
    <property type="match status" value="1"/>
</dbReference>
<evidence type="ECO:0000313" key="9">
    <source>
        <dbReference type="EMBL" id="MBC5997645.1"/>
    </source>
</evidence>
<keyword evidence="6" id="KW-0482">Metalloprotease</keyword>
<accession>A0ABR7JRV3</accession>
<dbReference type="InterPro" id="IPR000834">
    <property type="entry name" value="Peptidase_M14"/>
</dbReference>
<gene>
    <name evidence="9" type="ORF">H8923_12800</name>
</gene>
<comment type="caution">
    <text evidence="9">The sequence shown here is derived from an EMBL/GenBank/DDBJ whole genome shotgun (WGS) entry which is preliminary data.</text>
</comment>
<evidence type="ECO:0000259" key="8">
    <source>
        <dbReference type="PROSITE" id="PS52035"/>
    </source>
</evidence>
<feature type="active site" description="Proton donor/acceptor" evidence="7">
    <location>
        <position position="269"/>
    </location>
</feature>
<dbReference type="EMBL" id="JACRWE010000006">
    <property type="protein sequence ID" value="MBC5997645.1"/>
    <property type="molecule type" value="Genomic_DNA"/>
</dbReference>
<evidence type="ECO:0000256" key="5">
    <source>
        <dbReference type="ARBA" id="ARBA00022833"/>
    </source>
</evidence>
<evidence type="ECO:0000256" key="4">
    <source>
        <dbReference type="ARBA" id="ARBA00022801"/>
    </source>
</evidence>
<evidence type="ECO:0000256" key="6">
    <source>
        <dbReference type="ARBA" id="ARBA00023049"/>
    </source>
</evidence>
<dbReference type="PANTHER" id="PTHR11705">
    <property type="entry name" value="PROTEASE FAMILY M14 CARBOXYPEPTIDASE A,B"/>
    <property type="match status" value="1"/>
</dbReference>
<proteinExistence type="inferred from homology"/>
<dbReference type="Gene3D" id="3.40.630.10">
    <property type="entry name" value="Zn peptidases"/>
    <property type="match status" value="1"/>
</dbReference>
<evidence type="ECO:0000256" key="7">
    <source>
        <dbReference type="PROSITE-ProRule" id="PRU01379"/>
    </source>
</evidence>
<keyword evidence="4" id="KW-0378">Hydrolase</keyword>
<keyword evidence="3" id="KW-0645">Protease</keyword>
<dbReference type="Pfam" id="PF00246">
    <property type="entry name" value="Peptidase_M14"/>
    <property type="match status" value="1"/>
</dbReference>
<keyword evidence="10" id="KW-1185">Reference proteome</keyword>
<dbReference type="PRINTS" id="PR00765">
    <property type="entry name" value="CRBOXYPTASEA"/>
</dbReference>
<dbReference type="SUPFAM" id="SSF53187">
    <property type="entry name" value="Zn-dependent exopeptidases"/>
    <property type="match status" value="1"/>
</dbReference>
<evidence type="ECO:0000256" key="3">
    <source>
        <dbReference type="ARBA" id="ARBA00022670"/>
    </source>
</evidence>
<organism evidence="9 10">
    <name type="scientific">Romboutsia faecis</name>
    <dbReference type="NCBI Taxonomy" id="2764597"/>
    <lineage>
        <taxon>Bacteria</taxon>
        <taxon>Bacillati</taxon>
        <taxon>Bacillota</taxon>
        <taxon>Clostridia</taxon>
        <taxon>Peptostreptococcales</taxon>
        <taxon>Peptostreptococcaceae</taxon>
        <taxon>Romboutsia</taxon>
    </lineage>
</organism>
<evidence type="ECO:0000256" key="1">
    <source>
        <dbReference type="ARBA" id="ARBA00001947"/>
    </source>
</evidence>
<protein>
    <recommendedName>
        <fullName evidence="8">Peptidase M14 domain-containing protein</fullName>
    </recommendedName>
</protein>
<dbReference type="Proteomes" id="UP000609849">
    <property type="component" value="Unassembled WGS sequence"/>
</dbReference>
<dbReference type="SMART" id="SM00631">
    <property type="entry name" value="Zn_pept"/>
    <property type="match status" value="1"/>
</dbReference>
<dbReference type="RefSeq" id="WP_153972402.1">
    <property type="nucleotide sequence ID" value="NZ_JACRWE010000006.1"/>
</dbReference>
<reference evidence="9 10" key="1">
    <citation type="submission" date="2020-08" db="EMBL/GenBank/DDBJ databases">
        <authorList>
            <person name="Liu C."/>
            <person name="Sun Q."/>
        </authorList>
    </citation>
    <scope>NUCLEOTIDE SEQUENCE [LARGE SCALE GENOMIC DNA]</scope>
    <source>
        <strain evidence="9 10">NSJ-18</strain>
    </source>
</reference>
<dbReference type="PANTHER" id="PTHR11705:SF143">
    <property type="entry name" value="SLL0236 PROTEIN"/>
    <property type="match status" value="1"/>
</dbReference>
<evidence type="ECO:0000313" key="10">
    <source>
        <dbReference type="Proteomes" id="UP000609849"/>
    </source>
</evidence>
<name>A0ABR7JRV3_9FIRM</name>
<feature type="domain" description="Peptidase M14" evidence="8">
    <location>
        <begin position="11"/>
        <end position="302"/>
    </location>
</feature>
<evidence type="ECO:0000256" key="2">
    <source>
        <dbReference type="ARBA" id="ARBA00005988"/>
    </source>
</evidence>
<sequence>MFTRSYINLYDSKPFSRHINIAICELAKYNKDILSYFQIGSSVQGTPILAVRLGCGSTKILVQGTHHAREAINTILLLDQINYMVNLYNNPTIVCGINIRELLNRVTFVFVPLVNPDGADLVLSGKEFIFKEYQVKDYLQRESFLPWKSNINGVDLNRNYPTSNPATDLAKIPGSEGYPGPYCFSEPETYALKILTECYKFDGTISYHSSGEEIYWYFNQINENRDLIIAKSIALLTGYKLIPKEESTTGNGYKDWFIENYQKPSLTIEVSPYVGPTIVPVENYYVILQKNINVPIVFADLVYCIKECEN</sequence>
<comment type="similarity">
    <text evidence="2 7">Belongs to the peptidase M14 family.</text>
</comment>
<keyword evidence="5" id="KW-0862">Zinc</keyword>